<accession>G3IW50</accession>
<reference evidence="1 2" key="1">
    <citation type="submission" date="2011-06" db="EMBL/GenBank/DDBJ databases">
        <title>Genomic sequence of Methylobacter tundripaludum SV96.</title>
        <authorList>
            <consortium name="US DOE Joint Genome Institute"/>
            <person name="Lucas S."/>
            <person name="Han J."/>
            <person name="Lapidus A."/>
            <person name="Cheng J.-F."/>
            <person name="Goodwin L."/>
            <person name="Pitluck S."/>
            <person name="Held B."/>
            <person name="Detter J.C."/>
            <person name="Han C."/>
            <person name="Tapia R."/>
            <person name="Land M."/>
            <person name="Hauser L."/>
            <person name="Kyrpides N."/>
            <person name="Ivanova N."/>
            <person name="Ovchinnikova G."/>
            <person name="Pagani I."/>
            <person name="Klotz M.G."/>
            <person name="Dispirito A.A."/>
            <person name="Murrell J.C."/>
            <person name="Dunfield P."/>
            <person name="Kalyuzhnaya M.G."/>
            <person name="Svenning M."/>
            <person name="Trotsenko Y.A."/>
            <person name="Stein L.Y."/>
            <person name="Woyke T."/>
        </authorList>
    </citation>
    <scope>NUCLEOTIDE SEQUENCE [LARGE SCALE GENOMIC DNA]</scope>
    <source>
        <strain evidence="2">ATCC BAA-1195 / DSM 17260 / SV96</strain>
    </source>
</reference>
<protein>
    <submittedName>
        <fullName evidence="1">Uncharacterized protein</fullName>
    </submittedName>
</protein>
<sequence>MINPKKISWSACHPFVLSLSKHERMTRHHPFGEHSKPRSSFDKLRANGIWNAQLIFLG</sequence>
<evidence type="ECO:0000313" key="1">
    <source>
        <dbReference type="EMBL" id="EGW21861.1"/>
    </source>
</evidence>
<dbReference type="EMBL" id="JH109152">
    <property type="protein sequence ID" value="EGW21861.1"/>
    <property type="molecule type" value="Genomic_DNA"/>
</dbReference>
<dbReference type="STRING" id="697282.Mettu_0653"/>
<evidence type="ECO:0000313" key="2">
    <source>
        <dbReference type="Proteomes" id="UP000004664"/>
    </source>
</evidence>
<name>G3IW50_METTV</name>
<dbReference type="HOGENOM" id="CLU_2974317_0_0_6"/>
<dbReference type="AlphaFoldDB" id="G3IW50"/>
<organism evidence="1 2">
    <name type="scientific">Methylobacter tundripaludum (strain ATCC BAA-1195 / DSM 17260 / SV96)</name>
    <dbReference type="NCBI Taxonomy" id="697282"/>
    <lineage>
        <taxon>Bacteria</taxon>
        <taxon>Pseudomonadati</taxon>
        <taxon>Pseudomonadota</taxon>
        <taxon>Gammaproteobacteria</taxon>
        <taxon>Methylococcales</taxon>
        <taxon>Methylococcaceae</taxon>
        <taxon>Methylobacter</taxon>
    </lineage>
</organism>
<proteinExistence type="predicted"/>
<dbReference type="Proteomes" id="UP000004664">
    <property type="component" value="Unassembled WGS sequence"/>
</dbReference>
<keyword evidence="2" id="KW-1185">Reference proteome</keyword>
<gene>
    <name evidence="1" type="ORF">Mettu_0653</name>
</gene>